<keyword evidence="2" id="KW-0732">Signal</keyword>
<protein>
    <submittedName>
        <fullName evidence="3">Uncharacterized protein</fullName>
    </submittedName>
</protein>
<evidence type="ECO:0000313" key="3">
    <source>
        <dbReference type="EMBL" id="PZX57471.1"/>
    </source>
</evidence>
<name>A0A2W7RBQ2_9RHOB</name>
<proteinExistence type="predicted"/>
<accession>A0A2W7RBQ2</accession>
<dbReference type="AlphaFoldDB" id="A0A2W7RBQ2"/>
<comment type="caution">
    <text evidence="3">The sequence shown here is derived from an EMBL/GenBank/DDBJ whole genome shotgun (WGS) entry which is preliminary data.</text>
</comment>
<feature type="chain" id="PRO_5016100691" evidence="2">
    <location>
        <begin position="35"/>
        <end position="115"/>
    </location>
</feature>
<dbReference type="EMBL" id="QKZS01000002">
    <property type="protein sequence ID" value="PZX57471.1"/>
    <property type="molecule type" value="Genomic_DNA"/>
</dbReference>
<gene>
    <name evidence="3" type="ORF">LX76_01016</name>
</gene>
<reference evidence="3 4" key="1">
    <citation type="submission" date="2018-06" db="EMBL/GenBank/DDBJ databases">
        <title>Genomic Encyclopedia of Archaeal and Bacterial Type Strains, Phase II (KMG-II): from individual species to whole genera.</title>
        <authorList>
            <person name="Goeker M."/>
        </authorList>
    </citation>
    <scope>NUCLEOTIDE SEQUENCE [LARGE SCALE GENOMIC DNA]</scope>
    <source>
        <strain evidence="3 4">DSM 18774</strain>
    </source>
</reference>
<evidence type="ECO:0000256" key="1">
    <source>
        <dbReference type="SAM" id="MobiDB-lite"/>
    </source>
</evidence>
<feature type="region of interest" description="Disordered" evidence="1">
    <location>
        <begin position="60"/>
        <end position="115"/>
    </location>
</feature>
<feature type="signal peptide" evidence="2">
    <location>
        <begin position="1"/>
        <end position="34"/>
    </location>
</feature>
<evidence type="ECO:0000256" key="2">
    <source>
        <dbReference type="SAM" id="SignalP"/>
    </source>
</evidence>
<organism evidence="3 4">
    <name type="scientific">Cereibacter changlensis</name>
    <dbReference type="NCBI Taxonomy" id="402884"/>
    <lineage>
        <taxon>Bacteria</taxon>
        <taxon>Pseudomonadati</taxon>
        <taxon>Pseudomonadota</taxon>
        <taxon>Alphaproteobacteria</taxon>
        <taxon>Rhodobacterales</taxon>
        <taxon>Paracoccaceae</taxon>
        <taxon>Cereibacter</taxon>
    </lineage>
</organism>
<evidence type="ECO:0000313" key="4">
    <source>
        <dbReference type="Proteomes" id="UP000249538"/>
    </source>
</evidence>
<sequence length="115" mass="12053">MSRQTRPFLTLLLAARLFLAALLVVGQGPSAARAKAPEQVAAHVQTVLVASDRFQAMVRPEAKAPKPLGLPDSAPPLAHRPESGCSTLALPPVTPCRPDSAVRLPPSRAPPVLLS</sequence>
<dbReference type="Proteomes" id="UP000249538">
    <property type="component" value="Unassembled WGS sequence"/>
</dbReference>